<organism evidence="2 3">
    <name type="scientific">Mycobacteroides chelonae</name>
    <name type="common">Mycobacterium chelonae</name>
    <dbReference type="NCBI Taxonomy" id="1774"/>
    <lineage>
        <taxon>Bacteria</taxon>
        <taxon>Bacillati</taxon>
        <taxon>Actinomycetota</taxon>
        <taxon>Actinomycetes</taxon>
        <taxon>Mycobacteriales</taxon>
        <taxon>Mycobacteriaceae</taxon>
        <taxon>Mycobacteroides</taxon>
    </lineage>
</organism>
<protein>
    <submittedName>
        <fullName evidence="2">Uncharacterized protein</fullName>
    </submittedName>
</protein>
<keyword evidence="1" id="KW-1133">Transmembrane helix</keyword>
<evidence type="ECO:0000313" key="3">
    <source>
        <dbReference type="Proteomes" id="UP000180043"/>
    </source>
</evidence>
<keyword evidence="1" id="KW-0472">Membrane</keyword>
<dbReference type="RefSeq" id="WP_070948100.1">
    <property type="nucleotide sequence ID" value="NZ_MLIQ01000049.1"/>
</dbReference>
<feature type="transmembrane region" description="Helical" evidence="1">
    <location>
        <begin position="40"/>
        <end position="63"/>
    </location>
</feature>
<accession>A0A1S1LKC6</accession>
<keyword evidence="1" id="KW-0812">Transmembrane</keyword>
<name>A0A1S1LKC6_MYCCH</name>
<comment type="caution">
    <text evidence="2">The sequence shown here is derived from an EMBL/GenBank/DDBJ whole genome shotgun (WGS) entry which is preliminary data.</text>
</comment>
<evidence type="ECO:0000256" key="1">
    <source>
        <dbReference type="SAM" id="Phobius"/>
    </source>
</evidence>
<feature type="transmembrane region" description="Helical" evidence="1">
    <location>
        <begin position="83"/>
        <end position="106"/>
    </location>
</feature>
<proteinExistence type="predicted"/>
<dbReference type="Proteomes" id="UP000180043">
    <property type="component" value="Unassembled WGS sequence"/>
</dbReference>
<sequence length="119" mass="12478">MNVDTTCAILLDCWGAGWFAIGTYQWPSAWRAARAGHLGAAGNLAAINAMWLAVIALFTWPPAGARGNRSAATRLEPFGGHDMAVRLGVLTALAMLMAALILTLAVGARSRATEKEPTA</sequence>
<gene>
    <name evidence="2" type="ORF">BKG82_28120</name>
</gene>
<dbReference type="EMBL" id="MLIQ01000049">
    <property type="protein sequence ID" value="OHU46077.1"/>
    <property type="molecule type" value="Genomic_DNA"/>
</dbReference>
<reference evidence="2 3" key="1">
    <citation type="submission" date="2016-10" db="EMBL/GenBank/DDBJ databases">
        <title>Evaluation of Human, Veterinary and Environmental Mycobacterium chelonae Isolates by Core Genome Phylogenomic Analysis, Targeted Gene Comparison, and Anti-microbial Susceptibility Patterns: A Tale of Mistaken Identities.</title>
        <authorList>
            <person name="Fogelson S.B."/>
            <person name="Camus A.C."/>
            <person name="Lorenz W."/>
            <person name="Vasireddy R."/>
            <person name="Vasireddy S."/>
            <person name="Smith T."/>
            <person name="Brown-Elliott B.A."/>
            <person name="Wallace R.J.Jr."/>
            <person name="Hasan N.A."/>
            <person name="Reischl U."/>
            <person name="Sanchez S."/>
        </authorList>
    </citation>
    <scope>NUCLEOTIDE SEQUENCE [LARGE SCALE GENOMIC DNA]</scope>
    <source>
        <strain evidence="2 3">15515</strain>
    </source>
</reference>
<evidence type="ECO:0000313" key="2">
    <source>
        <dbReference type="EMBL" id="OHU46077.1"/>
    </source>
</evidence>
<dbReference type="AlphaFoldDB" id="A0A1S1LKC6"/>